<keyword evidence="7" id="KW-1185">Reference proteome</keyword>
<dbReference type="Proteomes" id="UP001218218">
    <property type="component" value="Unassembled WGS sequence"/>
</dbReference>
<name>A0AAD7A5P6_9AGAR</name>
<dbReference type="EMBL" id="JARIHO010000015">
    <property type="protein sequence ID" value="KAJ7350042.1"/>
    <property type="molecule type" value="Genomic_DNA"/>
</dbReference>
<sequence length="710" mass="79105">MNRDSGLITQFTEDQPSNVVTFCDRLRCKAPIAPGEKRHYITGYNSEEGKFVCDKWNEAGASISESQVQDIRRDVNAGRKKGAPLSVRQVTAIGNIDGSAGHPQFMLPPLQSHSGGFMLPPPPSQPHVSVPTTWRYTGFSQQPTLNQPAYPPQMYGYSSAHSQYRANRQLWGSRAYQSVLEDFITVKYKVLREVPGKDKGVLVRNLVEGNPNIKADATPLSLRVSGIKTMEAKIFSALEGFPINWDRIVLREITNSVDLSREPPHVPYFYARCLTGKPRGKDGAPTFKKPTKPFELGLYIDFDQWEGIERYLTQKEIDKEARTQDSQSRFTEPDNEPQTLSAPNSNYRLSSASFENTFRSMYSRATSTTPPPSKRRAIPAYQSPNRDQLRDALAEGGSSLSLLSGQDRVEFFPISYRPLNELIAAVGEDKFQGFTCDLGKAAQGSIVMERDNYLGIGTFKTAHPAYLTLMHLTSEGLGTKPNEAVAVKRMYVRRAKATSTDPDGWVVARLTPADEYRKILMEANILQWAVSLMTFTFSFIDHFIQKSLHPPPFNIPDIRFVHAAVAIVHEQPSGRTASTKSTICRSYLVEELIDEKLDGFHKFIHNGNTVSALSDSKDESLHEMADFLSFTQHVQYYKTAGMVYLSDLQGTLERLTDPQIMTSPSIGDGIDLFGDGNVPAAFAAFPAEHACNKFCAWFKLPQPDANNAGA</sequence>
<reference evidence="6" key="1">
    <citation type="submission" date="2023-03" db="EMBL/GenBank/DDBJ databases">
        <title>Massive genome expansion in bonnet fungi (Mycena s.s.) driven by repeated elements and novel gene families across ecological guilds.</title>
        <authorList>
            <consortium name="Lawrence Berkeley National Laboratory"/>
            <person name="Harder C.B."/>
            <person name="Miyauchi S."/>
            <person name="Viragh M."/>
            <person name="Kuo A."/>
            <person name="Thoen E."/>
            <person name="Andreopoulos B."/>
            <person name="Lu D."/>
            <person name="Skrede I."/>
            <person name="Drula E."/>
            <person name="Henrissat B."/>
            <person name="Morin E."/>
            <person name="Kohler A."/>
            <person name="Barry K."/>
            <person name="LaButti K."/>
            <person name="Morin E."/>
            <person name="Salamov A."/>
            <person name="Lipzen A."/>
            <person name="Mereny Z."/>
            <person name="Hegedus B."/>
            <person name="Baldrian P."/>
            <person name="Stursova M."/>
            <person name="Weitz H."/>
            <person name="Taylor A."/>
            <person name="Grigoriev I.V."/>
            <person name="Nagy L.G."/>
            <person name="Martin F."/>
            <person name="Kauserud H."/>
        </authorList>
    </citation>
    <scope>NUCLEOTIDE SEQUENCE</scope>
    <source>
        <strain evidence="6">CBHHK002</strain>
    </source>
</reference>
<feature type="compositionally biased region" description="Polar residues" evidence="4">
    <location>
        <begin position="324"/>
        <end position="346"/>
    </location>
</feature>
<dbReference type="GO" id="GO:0004674">
    <property type="term" value="F:protein serine/threonine kinase activity"/>
    <property type="evidence" value="ECO:0007669"/>
    <property type="project" value="UniProtKB-KW"/>
</dbReference>
<dbReference type="Pfam" id="PF02816">
    <property type="entry name" value="Alpha_kinase"/>
    <property type="match status" value="1"/>
</dbReference>
<protein>
    <recommendedName>
        <fullName evidence="5">Alpha-type protein kinase domain-containing protein</fullName>
    </recommendedName>
</protein>
<evidence type="ECO:0000256" key="1">
    <source>
        <dbReference type="ARBA" id="ARBA00022527"/>
    </source>
</evidence>
<dbReference type="Gene3D" id="3.20.200.10">
    <property type="entry name" value="MHCK/EF2 kinase"/>
    <property type="match status" value="1"/>
</dbReference>
<keyword evidence="1" id="KW-0723">Serine/threonine-protein kinase</keyword>
<organism evidence="6 7">
    <name type="scientific">Mycena albidolilacea</name>
    <dbReference type="NCBI Taxonomy" id="1033008"/>
    <lineage>
        <taxon>Eukaryota</taxon>
        <taxon>Fungi</taxon>
        <taxon>Dikarya</taxon>
        <taxon>Basidiomycota</taxon>
        <taxon>Agaricomycotina</taxon>
        <taxon>Agaricomycetes</taxon>
        <taxon>Agaricomycetidae</taxon>
        <taxon>Agaricales</taxon>
        <taxon>Marasmiineae</taxon>
        <taxon>Mycenaceae</taxon>
        <taxon>Mycena</taxon>
    </lineage>
</organism>
<feature type="domain" description="Alpha-type protein kinase" evidence="5">
    <location>
        <begin position="421"/>
        <end position="703"/>
    </location>
</feature>
<dbReference type="AlphaFoldDB" id="A0AAD7A5P6"/>
<evidence type="ECO:0000259" key="5">
    <source>
        <dbReference type="PROSITE" id="PS51158"/>
    </source>
</evidence>
<gene>
    <name evidence="6" type="ORF">DFH08DRAFT_997464</name>
</gene>
<evidence type="ECO:0000313" key="6">
    <source>
        <dbReference type="EMBL" id="KAJ7350042.1"/>
    </source>
</evidence>
<keyword evidence="2" id="KW-0808">Transferase</keyword>
<dbReference type="InterPro" id="IPR011009">
    <property type="entry name" value="Kinase-like_dom_sf"/>
</dbReference>
<evidence type="ECO:0000256" key="4">
    <source>
        <dbReference type="SAM" id="MobiDB-lite"/>
    </source>
</evidence>
<dbReference type="InterPro" id="IPR004166">
    <property type="entry name" value="a-kinase_dom"/>
</dbReference>
<feature type="region of interest" description="Disordered" evidence="4">
    <location>
        <begin position="363"/>
        <end position="384"/>
    </location>
</feature>
<evidence type="ECO:0000313" key="7">
    <source>
        <dbReference type="Proteomes" id="UP001218218"/>
    </source>
</evidence>
<evidence type="ECO:0000256" key="3">
    <source>
        <dbReference type="ARBA" id="ARBA00022777"/>
    </source>
</evidence>
<feature type="region of interest" description="Disordered" evidence="4">
    <location>
        <begin position="319"/>
        <end position="346"/>
    </location>
</feature>
<proteinExistence type="predicted"/>
<dbReference type="SUPFAM" id="SSF56112">
    <property type="entry name" value="Protein kinase-like (PK-like)"/>
    <property type="match status" value="1"/>
</dbReference>
<dbReference type="GO" id="GO:0005524">
    <property type="term" value="F:ATP binding"/>
    <property type="evidence" value="ECO:0007669"/>
    <property type="project" value="InterPro"/>
</dbReference>
<keyword evidence="3" id="KW-0418">Kinase</keyword>
<dbReference type="PROSITE" id="PS51158">
    <property type="entry name" value="ALPHA_KINASE"/>
    <property type="match status" value="1"/>
</dbReference>
<evidence type="ECO:0000256" key="2">
    <source>
        <dbReference type="ARBA" id="ARBA00022679"/>
    </source>
</evidence>
<accession>A0AAD7A5P6</accession>
<comment type="caution">
    <text evidence="6">The sequence shown here is derived from an EMBL/GenBank/DDBJ whole genome shotgun (WGS) entry which is preliminary data.</text>
</comment>